<dbReference type="PANTHER" id="PTHR40115:SF1">
    <property type="entry name" value="INNER MEMBRANE PROTEIN WITH PEPSY TM HELIX"/>
    <property type="match status" value="1"/>
</dbReference>
<evidence type="ECO:0000256" key="1">
    <source>
        <dbReference type="SAM" id="Phobius"/>
    </source>
</evidence>
<protein>
    <recommendedName>
        <fullName evidence="4">Peptidase</fullName>
    </recommendedName>
</protein>
<dbReference type="PANTHER" id="PTHR40115">
    <property type="entry name" value="INNER MEMBRANE PROTEIN WITH PEPSY TM HELIX"/>
    <property type="match status" value="1"/>
</dbReference>
<accession>A0A7U8C1J8</accession>
<evidence type="ECO:0000313" key="2">
    <source>
        <dbReference type="EMBL" id="EAR59504.1"/>
    </source>
</evidence>
<keyword evidence="3" id="KW-1185">Reference proteome</keyword>
<sequence length="213" mass="24434">MNQTVISQSRQTKKKASSKLARTLHVYTSMVMLLIMLFFTLTGITLNHRDWFSSSEGPQQLTLHLPDELGIERKWMLTPIEQGNQVRVWLRNNYAVYGNQVNFEWEEDERLMVIDVKRPGGYSIAEVDLEAQEILLEIQNYGAVATLNDLHMGRYSGSLWSLFIDLSALAMLLFTLTGLWLVMPQKKKRNKLLSMSLLGTAIMTSAYIWVFLG</sequence>
<dbReference type="OrthoDB" id="27171at2"/>
<comment type="caution">
    <text evidence="2">The sequence shown here is derived from an EMBL/GenBank/DDBJ whole genome shotgun (WGS) entry which is preliminary data.</text>
</comment>
<evidence type="ECO:0008006" key="4">
    <source>
        <dbReference type="Google" id="ProtNLM"/>
    </source>
</evidence>
<evidence type="ECO:0000313" key="3">
    <source>
        <dbReference type="Proteomes" id="UP000002171"/>
    </source>
</evidence>
<dbReference type="Proteomes" id="UP000002171">
    <property type="component" value="Unassembled WGS sequence"/>
</dbReference>
<keyword evidence="1" id="KW-1133">Transmembrane helix</keyword>
<keyword evidence="1" id="KW-0812">Transmembrane</keyword>
<organism evidence="2 3">
    <name type="scientific">Neptuniibacter caesariensis</name>
    <dbReference type="NCBI Taxonomy" id="207954"/>
    <lineage>
        <taxon>Bacteria</taxon>
        <taxon>Pseudomonadati</taxon>
        <taxon>Pseudomonadota</taxon>
        <taxon>Gammaproteobacteria</taxon>
        <taxon>Oceanospirillales</taxon>
        <taxon>Oceanospirillaceae</taxon>
        <taxon>Neptuniibacter</taxon>
    </lineage>
</organism>
<feature type="transmembrane region" description="Helical" evidence="1">
    <location>
        <begin position="192"/>
        <end position="212"/>
    </location>
</feature>
<reference evidence="2 3" key="1">
    <citation type="submission" date="2006-02" db="EMBL/GenBank/DDBJ databases">
        <authorList>
            <person name="Pinhassi J."/>
            <person name="Pedros-Alio C."/>
            <person name="Ferriera S."/>
            <person name="Johnson J."/>
            <person name="Kravitz S."/>
            <person name="Halpern A."/>
            <person name="Remington K."/>
            <person name="Beeson K."/>
            <person name="Tran B."/>
            <person name="Rogers Y.-H."/>
            <person name="Friedman R."/>
            <person name="Venter J.C."/>
        </authorList>
    </citation>
    <scope>NUCLEOTIDE SEQUENCE [LARGE SCALE GENOMIC DNA]</scope>
    <source>
        <strain evidence="2 3">MED92</strain>
    </source>
</reference>
<proteinExistence type="predicted"/>
<dbReference type="RefSeq" id="WP_007020066.1">
    <property type="nucleotide sequence ID" value="NZ_CH724125.1"/>
</dbReference>
<gene>
    <name evidence="2" type="ORF">MED92_11989</name>
</gene>
<dbReference type="InterPro" id="IPR032307">
    <property type="entry name" value="PepSY_TM-like_2"/>
</dbReference>
<keyword evidence="1" id="KW-0472">Membrane</keyword>
<feature type="transmembrane region" description="Helical" evidence="1">
    <location>
        <begin position="159"/>
        <end position="180"/>
    </location>
</feature>
<dbReference type="EMBL" id="AAOW01000048">
    <property type="protein sequence ID" value="EAR59504.1"/>
    <property type="molecule type" value="Genomic_DNA"/>
</dbReference>
<dbReference type="AlphaFoldDB" id="A0A7U8C1J8"/>
<dbReference type="Pfam" id="PF16357">
    <property type="entry name" value="PepSY_TM_like_2"/>
    <property type="match status" value="1"/>
</dbReference>
<name>A0A7U8C1J8_NEPCE</name>
<feature type="transmembrane region" description="Helical" evidence="1">
    <location>
        <begin position="24"/>
        <end position="46"/>
    </location>
</feature>